<dbReference type="RefSeq" id="XP_007731541.1">
    <property type="nucleotide sequence ID" value="XM_007733351.1"/>
</dbReference>
<dbReference type="PANTHER" id="PTHR42877:SF7">
    <property type="entry name" value="FLAVIN-BINDING MONOOXYGENASE-RELATED"/>
    <property type="match status" value="1"/>
</dbReference>
<evidence type="ECO:0000256" key="2">
    <source>
        <dbReference type="ARBA" id="ARBA00010139"/>
    </source>
</evidence>
<sequence>MSAIVEGTQPHGLRNGDVLSHVTANGDVKAEALPQDPSSGPKAGTAQPTTTPTPTPGAANLPPLYDHCIDDLRPIKVICIGAGISGMCAAIRFNQRIQNLDFVAYEKNADIGGTWFENRYPGVRCDIPSHSYQYTFESNTAWSEYYAAGPEIQQYLLHTARKYGVYRYVKFRHELKGATWHADEGKWELKIQNLATGETFTDTCDFYISATGILNKWKWPEIEGLQSFQGTLVHSANWDSSIDLNGKDIALIGAGSSGIQILPQVQPIAKRVDHYMSGKTWISPIGFGSEELVERGAIGNFKHTPEELESWKDLKKYMEYRHKIERSVNEASLITIFGTETQKNFQLINREAMAKKLEKKPEIMKALEPNFPPGCRRLTPGPGYLEALVEDNVNFINTRIKRVVPEGIETVDGKVRKVDVLICATGFDTSLKQAVPIRGEDGVLLDDAWNPVPECYFGICPVKMPNHFRFLGPNGGPGTGSLIHLVETACEYMIKCIQKLQLEYIKSMVIQDQAAAQLSKHIDTYFTRTIYTQPCKSWMKRGKETGRVVTLWPGSAMHGMVAFRNPRFEDFKYTYLPETEHDRFSWLGNGLTQAQKADQVTTDYLDHVDPPPVVEFDKPETNGA</sequence>
<dbReference type="EMBL" id="AMGY01000002">
    <property type="protein sequence ID" value="EXJ90144.1"/>
    <property type="molecule type" value="Genomic_DNA"/>
</dbReference>
<organism evidence="4 5">
    <name type="scientific">Capronia epimyces CBS 606.96</name>
    <dbReference type="NCBI Taxonomy" id="1182542"/>
    <lineage>
        <taxon>Eukaryota</taxon>
        <taxon>Fungi</taxon>
        <taxon>Dikarya</taxon>
        <taxon>Ascomycota</taxon>
        <taxon>Pezizomycotina</taxon>
        <taxon>Eurotiomycetes</taxon>
        <taxon>Chaetothyriomycetidae</taxon>
        <taxon>Chaetothyriales</taxon>
        <taxon>Herpotrichiellaceae</taxon>
        <taxon>Capronia</taxon>
    </lineage>
</organism>
<comment type="cofactor">
    <cofactor evidence="1">
        <name>FAD</name>
        <dbReference type="ChEBI" id="CHEBI:57692"/>
    </cofactor>
</comment>
<reference evidence="4 5" key="1">
    <citation type="submission" date="2013-03" db="EMBL/GenBank/DDBJ databases">
        <title>The Genome Sequence of Capronia epimyces CBS 606.96.</title>
        <authorList>
            <consortium name="The Broad Institute Genomics Platform"/>
            <person name="Cuomo C."/>
            <person name="de Hoog S."/>
            <person name="Gorbushina A."/>
            <person name="Walker B."/>
            <person name="Young S.K."/>
            <person name="Zeng Q."/>
            <person name="Gargeya S."/>
            <person name="Fitzgerald M."/>
            <person name="Haas B."/>
            <person name="Abouelleil A."/>
            <person name="Allen A.W."/>
            <person name="Alvarado L."/>
            <person name="Arachchi H.M."/>
            <person name="Berlin A.M."/>
            <person name="Chapman S.B."/>
            <person name="Gainer-Dewar J."/>
            <person name="Goldberg J."/>
            <person name="Griggs A."/>
            <person name="Gujja S."/>
            <person name="Hansen M."/>
            <person name="Howarth C."/>
            <person name="Imamovic A."/>
            <person name="Ireland A."/>
            <person name="Larimer J."/>
            <person name="McCowan C."/>
            <person name="Murphy C."/>
            <person name="Pearson M."/>
            <person name="Poon T.W."/>
            <person name="Priest M."/>
            <person name="Roberts A."/>
            <person name="Saif S."/>
            <person name="Shea T."/>
            <person name="Sisk P."/>
            <person name="Sykes S."/>
            <person name="Wortman J."/>
            <person name="Nusbaum C."/>
            <person name="Birren B."/>
        </authorList>
    </citation>
    <scope>NUCLEOTIDE SEQUENCE [LARGE SCALE GENOMIC DNA]</scope>
    <source>
        <strain evidence="4 5">CBS 606.96</strain>
    </source>
</reference>
<protein>
    <recommendedName>
        <fullName evidence="6">Cyclohexanone monooxygenase</fullName>
    </recommendedName>
</protein>
<gene>
    <name evidence="4" type="ORF">A1O3_03213</name>
</gene>
<dbReference type="PANTHER" id="PTHR42877">
    <property type="entry name" value="L-ORNITHINE N(5)-MONOOXYGENASE-RELATED"/>
    <property type="match status" value="1"/>
</dbReference>
<accession>W9Z6L0</accession>
<dbReference type="AlphaFoldDB" id="W9Z6L0"/>
<dbReference type="SUPFAM" id="SSF51905">
    <property type="entry name" value="FAD/NAD(P)-binding domain"/>
    <property type="match status" value="2"/>
</dbReference>
<dbReference type="Proteomes" id="UP000019478">
    <property type="component" value="Unassembled WGS sequence"/>
</dbReference>
<proteinExistence type="inferred from homology"/>
<dbReference type="Pfam" id="PF13450">
    <property type="entry name" value="NAD_binding_8"/>
    <property type="match status" value="1"/>
</dbReference>
<dbReference type="InterPro" id="IPR036188">
    <property type="entry name" value="FAD/NAD-bd_sf"/>
</dbReference>
<evidence type="ECO:0000313" key="5">
    <source>
        <dbReference type="Proteomes" id="UP000019478"/>
    </source>
</evidence>
<dbReference type="OrthoDB" id="74360at2759"/>
<name>W9Z6L0_9EURO</name>
<evidence type="ECO:0000256" key="1">
    <source>
        <dbReference type="ARBA" id="ARBA00001974"/>
    </source>
</evidence>
<evidence type="ECO:0000313" key="4">
    <source>
        <dbReference type="EMBL" id="EXJ90144.1"/>
    </source>
</evidence>
<dbReference type="HOGENOM" id="CLU_006937_6_1_1"/>
<evidence type="ECO:0008006" key="6">
    <source>
        <dbReference type="Google" id="ProtNLM"/>
    </source>
</evidence>
<evidence type="ECO:0000256" key="3">
    <source>
        <dbReference type="SAM" id="MobiDB-lite"/>
    </source>
</evidence>
<dbReference type="GeneID" id="19167341"/>
<dbReference type="InterPro" id="IPR051209">
    <property type="entry name" value="FAD-bind_Monooxygenase_sf"/>
</dbReference>
<keyword evidence="5" id="KW-1185">Reference proteome</keyword>
<comment type="caution">
    <text evidence="4">The sequence shown here is derived from an EMBL/GenBank/DDBJ whole genome shotgun (WGS) entry which is preliminary data.</text>
</comment>
<dbReference type="Gene3D" id="3.50.50.60">
    <property type="entry name" value="FAD/NAD(P)-binding domain"/>
    <property type="match status" value="2"/>
</dbReference>
<dbReference type="eggNOG" id="KOG1399">
    <property type="taxonomic scope" value="Eukaryota"/>
</dbReference>
<comment type="similarity">
    <text evidence="2">Belongs to the FAD-binding monooxygenase family.</text>
</comment>
<feature type="compositionally biased region" description="Low complexity" evidence="3">
    <location>
        <begin position="40"/>
        <end position="59"/>
    </location>
</feature>
<feature type="region of interest" description="Disordered" evidence="3">
    <location>
        <begin position="31"/>
        <end position="59"/>
    </location>
</feature>